<dbReference type="Pfam" id="PF14907">
    <property type="entry name" value="NTP_transf_5"/>
    <property type="match status" value="1"/>
</dbReference>
<dbReference type="GO" id="GO:0016740">
    <property type="term" value="F:transferase activity"/>
    <property type="evidence" value="ECO:0007669"/>
    <property type="project" value="UniProtKB-KW"/>
</dbReference>
<dbReference type="Proteomes" id="UP000319255">
    <property type="component" value="Unassembled WGS sequence"/>
</dbReference>
<dbReference type="RefSeq" id="WP_140455116.1">
    <property type="nucleotide sequence ID" value="NZ_VFRP01000017.1"/>
</dbReference>
<dbReference type="EMBL" id="VFRP01000017">
    <property type="protein sequence ID" value="TPE49143.1"/>
    <property type="molecule type" value="Genomic_DNA"/>
</dbReference>
<evidence type="ECO:0000313" key="2">
    <source>
        <dbReference type="Proteomes" id="UP000319255"/>
    </source>
</evidence>
<dbReference type="InterPro" id="IPR039498">
    <property type="entry name" value="NTP_transf_5"/>
</dbReference>
<name>A0A501WGY3_9RHOB</name>
<dbReference type="OrthoDB" id="7843417at2"/>
<organism evidence="1 2">
    <name type="scientific">Amaricoccus solimangrovi</name>
    <dbReference type="NCBI Taxonomy" id="2589815"/>
    <lineage>
        <taxon>Bacteria</taxon>
        <taxon>Pseudomonadati</taxon>
        <taxon>Pseudomonadota</taxon>
        <taxon>Alphaproteobacteria</taxon>
        <taxon>Rhodobacterales</taxon>
        <taxon>Paracoccaceae</taxon>
        <taxon>Amaricoccus</taxon>
    </lineage>
</organism>
<comment type="caution">
    <text evidence="1">The sequence shown here is derived from an EMBL/GenBank/DDBJ whole genome shotgun (WGS) entry which is preliminary data.</text>
</comment>
<sequence>MKSRAGTLDMLLAALDGRPPPATDWDAVIALANRSLLTPTLCQALRRAGALDGLPADAADFLAFIDARNLERNRRLRAQLGAVIAALNRRGITPVLLKGAAPLYAAPERCPPARITSDLDIGVPAARLRMARAALRRIGYAALPGAREMARTGDPGVVDLRASAASGTEVARGPLRAIVPSPEARALHWILHDLLKEGDYWRGRIDLRHLRDLAELAAAEPVDWGAVRAAGADRATRNAIDTQLVTLADLFGTRVPAESRHLLTRLQHARRLFTARYRVIGAPLRLAGQIAWIAHRTRRADDLMARGPGDLLRRAVRVFGESRAKL</sequence>
<reference evidence="1 2" key="1">
    <citation type="submission" date="2019-06" db="EMBL/GenBank/DDBJ databases">
        <title>A novel bacterium of genus Amaricoccus, isolated from marine sediment.</title>
        <authorList>
            <person name="Huang H."/>
            <person name="Mo K."/>
            <person name="Hu Y."/>
        </authorList>
    </citation>
    <scope>NUCLEOTIDE SEQUENCE [LARGE SCALE GENOMIC DNA]</scope>
    <source>
        <strain evidence="1 2">HB172011</strain>
    </source>
</reference>
<evidence type="ECO:0000313" key="1">
    <source>
        <dbReference type="EMBL" id="TPE49143.1"/>
    </source>
</evidence>
<dbReference type="AlphaFoldDB" id="A0A501WGY3"/>
<protein>
    <submittedName>
        <fullName evidence="1">Nucleotidyltransferase family protein</fullName>
    </submittedName>
</protein>
<keyword evidence="1" id="KW-0808">Transferase</keyword>
<keyword evidence="2" id="KW-1185">Reference proteome</keyword>
<accession>A0A501WGY3</accession>
<proteinExistence type="predicted"/>
<gene>
    <name evidence="1" type="ORF">FJM51_15850</name>
</gene>